<dbReference type="AlphaFoldDB" id="D5G9Z6"/>
<evidence type="ECO:0000313" key="2">
    <source>
        <dbReference type="Proteomes" id="UP000006911"/>
    </source>
</evidence>
<dbReference type="InParanoid" id="D5G9Z6"/>
<sequence length="81" mass="9198">MAVLAKQIDRPLRHQLYRYGIIPHRIARTLKKKSDQPRYIQNSTSNSSLIPALDRVKPVPGCRTPNTVTTLGRQFAVIMLS</sequence>
<dbReference type="EMBL" id="FN430068">
    <property type="protein sequence ID" value="CAZ81339.1"/>
    <property type="molecule type" value="Genomic_DNA"/>
</dbReference>
<dbReference type="RefSeq" id="XP_002837148.1">
    <property type="nucleotide sequence ID" value="XM_002837102.1"/>
</dbReference>
<accession>D5G9Z6</accession>
<protein>
    <submittedName>
        <fullName evidence="1">(Perigord truffle) hypothetical protein</fullName>
    </submittedName>
</protein>
<keyword evidence="2" id="KW-1185">Reference proteome</keyword>
<name>D5G9Z6_TUBMM</name>
<evidence type="ECO:0000313" key="1">
    <source>
        <dbReference type="EMBL" id="CAZ81339.1"/>
    </source>
</evidence>
<reference evidence="1 2" key="1">
    <citation type="journal article" date="2010" name="Nature">
        <title>Perigord black truffle genome uncovers evolutionary origins and mechanisms of symbiosis.</title>
        <authorList>
            <person name="Martin F."/>
            <person name="Kohler A."/>
            <person name="Murat C."/>
            <person name="Balestrini R."/>
            <person name="Coutinho P.M."/>
            <person name="Jaillon O."/>
            <person name="Montanini B."/>
            <person name="Morin E."/>
            <person name="Noel B."/>
            <person name="Percudani R."/>
            <person name="Porcel B."/>
            <person name="Rubini A."/>
            <person name="Amicucci A."/>
            <person name="Amselem J."/>
            <person name="Anthouard V."/>
            <person name="Arcioni S."/>
            <person name="Artiguenave F."/>
            <person name="Aury J.M."/>
            <person name="Ballario P."/>
            <person name="Bolchi A."/>
            <person name="Brenna A."/>
            <person name="Brun A."/>
            <person name="Buee M."/>
            <person name="Cantarel B."/>
            <person name="Chevalier G."/>
            <person name="Couloux A."/>
            <person name="Da Silva C."/>
            <person name="Denoeud F."/>
            <person name="Duplessis S."/>
            <person name="Ghignone S."/>
            <person name="Hilselberger B."/>
            <person name="Iotti M."/>
            <person name="Marcais B."/>
            <person name="Mello A."/>
            <person name="Miranda M."/>
            <person name="Pacioni G."/>
            <person name="Quesneville H."/>
            <person name="Riccioni C."/>
            <person name="Ruotolo R."/>
            <person name="Splivallo R."/>
            <person name="Stocchi V."/>
            <person name="Tisserant E."/>
            <person name="Viscomi A.R."/>
            <person name="Zambonelli A."/>
            <person name="Zampieri E."/>
            <person name="Henrissat B."/>
            <person name="Lebrun M.H."/>
            <person name="Paolocci F."/>
            <person name="Bonfante P."/>
            <person name="Ottonello S."/>
            <person name="Wincker P."/>
        </authorList>
    </citation>
    <scope>NUCLEOTIDE SEQUENCE [LARGE SCALE GENOMIC DNA]</scope>
    <source>
        <strain evidence="1 2">Mel28</strain>
    </source>
</reference>
<dbReference type="KEGG" id="tml:GSTUM_00003469001"/>
<gene>
    <name evidence="1" type="ORF">GSTUM_00003469001</name>
</gene>
<proteinExistence type="predicted"/>
<dbReference type="HOGENOM" id="CLU_2575585_0_0_1"/>
<dbReference type="Proteomes" id="UP000006911">
    <property type="component" value="Unassembled WGS sequence"/>
</dbReference>
<organism evidence="1 2">
    <name type="scientific">Tuber melanosporum (strain Mel28)</name>
    <name type="common">Perigord black truffle</name>
    <dbReference type="NCBI Taxonomy" id="656061"/>
    <lineage>
        <taxon>Eukaryota</taxon>
        <taxon>Fungi</taxon>
        <taxon>Dikarya</taxon>
        <taxon>Ascomycota</taxon>
        <taxon>Pezizomycotina</taxon>
        <taxon>Pezizomycetes</taxon>
        <taxon>Pezizales</taxon>
        <taxon>Tuberaceae</taxon>
        <taxon>Tuber</taxon>
    </lineage>
</organism>
<dbReference type="GeneID" id="9187037"/>